<dbReference type="InterPro" id="IPR007372">
    <property type="entry name" value="Lipid/polyisoprenoid-bd_YceI"/>
</dbReference>
<feature type="chain" id="PRO_5015458506" evidence="1">
    <location>
        <begin position="23"/>
        <end position="190"/>
    </location>
</feature>
<dbReference type="PANTHER" id="PTHR34406">
    <property type="entry name" value="PROTEIN YCEI"/>
    <property type="match status" value="1"/>
</dbReference>
<evidence type="ECO:0000313" key="4">
    <source>
        <dbReference type="Proteomes" id="UP000244956"/>
    </source>
</evidence>
<dbReference type="RefSeq" id="WP_109264076.1">
    <property type="nucleotide sequence ID" value="NZ_QEWP01000006.1"/>
</dbReference>
<feature type="domain" description="Lipid/polyisoprenoid-binding YceI-like" evidence="2">
    <location>
        <begin position="26"/>
        <end position="190"/>
    </location>
</feature>
<dbReference type="EMBL" id="QEWP01000006">
    <property type="protein sequence ID" value="PWD99535.1"/>
    <property type="molecule type" value="Genomic_DNA"/>
</dbReference>
<accession>A0A2U2B8Z8</accession>
<protein>
    <submittedName>
        <fullName evidence="3">YceI family protein</fullName>
    </submittedName>
</protein>
<dbReference type="Pfam" id="PF04264">
    <property type="entry name" value="YceI"/>
    <property type="match status" value="1"/>
</dbReference>
<comment type="caution">
    <text evidence="3">The sequence shown here is derived from an EMBL/GenBank/DDBJ whole genome shotgun (WGS) entry which is preliminary data.</text>
</comment>
<gene>
    <name evidence="3" type="ORF">DDZ16_08750</name>
</gene>
<dbReference type="Gene3D" id="2.40.128.110">
    <property type="entry name" value="Lipid/polyisoprenoid-binding, YceI-like"/>
    <property type="match status" value="1"/>
</dbReference>
<dbReference type="SMART" id="SM00867">
    <property type="entry name" value="YceI"/>
    <property type="match status" value="1"/>
</dbReference>
<dbReference type="SUPFAM" id="SSF101874">
    <property type="entry name" value="YceI-like"/>
    <property type="match status" value="1"/>
</dbReference>
<feature type="signal peptide" evidence="1">
    <location>
        <begin position="1"/>
        <end position="22"/>
    </location>
</feature>
<dbReference type="OrthoDB" id="951410at2"/>
<dbReference type="PANTHER" id="PTHR34406:SF1">
    <property type="entry name" value="PROTEIN YCEI"/>
    <property type="match status" value="1"/>
</dbReference>
<evidence type="ECO:0000313" key="3">
    <source>
        <dbReference type="EMBL" id="PWD99535.1"/>
    </source>
</evidence>
<evidence type="ECO:0000259" key="2">
    <source>
        <dbReference type="SMART" id="SM00867"/>
    </source>
</evidence>
<name>A0A2U2B8Z8_9BACT</name>
<organism evidence="3 4">
    <name type="scientific">Marinilabilia rubra</name>
    <dbReference type="NCBI Taxonomy" id="2162893"/>
    <lineage>
        <taxon>Bacteria</taxon>
        <taxon>Pseudomonadati</taxon>
        <taxon>Bacteroidota</taxon>
        <taxon>Bacteroidia</taxon>
        <taxon>Marinilabiliales</taxon>
        <taxon>Marinilabiliaceae</taxon>
        <taxon>Marinilabilia</taxon>
    </lineage>
</organism>
<dbReference type="AlphaFoldDB" id="A0A2U2B8Z8"/>
<keyword evidence="1" id="KW-0732">Signal</keyword>
<dbReference type="InterPro" id="IPR036761">
    <property type="entry name" value="TTHA0802/YceI-like_sf"/>
</dbReference>
<sequence>MKKLTTLIIALGLLATSPSLFAQKSEMSVTDSKITWTGKKVTGSHTGHIKLLSGYLEKSGEDFVSGKFVVDMTSISNQDIDDAETKAKLVGHLKSDDFFGVDKYPTATLVIENGEKTGADKYKFTGKMMIKGNTNPVSFDATADDKTFEGKLVVDRAKYDVRYGSGSFFDNLGDKMIYDDFELDFMVTFE</sequence>
<keyword evidence="4" id="KW-1185">Reference proteome</keyword>
<evidence type="ECO:0000256" key="1">
    <source>
        <dbReference type="SAM" id="SignalP"/>
    </source>
</evidence>
<dbReference type="Proteomes" id="UP000244956">
    <property type="component" value="Unassembled WGS sequence"/>
</dbReference>
<reference evidence="3 4" key="1">
    <citation type="submission" date="2018-05" db="EMBL/GenBank/DDBJ databases">
        <title>Marinilabilia rubrum sp. nov., isolated from saltern sediment.</title>
        <authorList>
            <person name="Zhang R."/>
        </authorList>
    </citation>
    <scope>NUCLEOTIDE SEQUENCE [LARGE SCALE GENOMIC DNA]</scope>
    <source>
        <strain evidence="3 4">WTE16</strain>
    </source>
</reference>
<proteinExistence type="predicted"/>